<feature type="compositionally biased region" description="Low complexity" evidence="1">
    <location>
        <begin position="339"/>
        <end position="359"/>
    </location>
</feature>
<feature type="compositionally biased region" description="Basic and acidic residues" evidence="1">
    <location>
        <begin position="422"/>
        <end position="440"/>
    </location>
</feature>
<reference evidence="2 3" key="1">
    <citation type="journal article" date="2012" name="Science">
        <title>The Paleozoic origin of enzymatic lignin decomposition reconstructed from 31 fungal genomes.</title>
        <authorList>
            <person name="Floudas D."/>
            <person name="Binder M."/>
            <person name="Riley R."/>
            <person name="Barry K."/>
            <person name="Blanchette R.A."/>
            <person name="Henrissat B."/>
            <person name="Martinez A.T."/>
            <person name="Otillar R."/>
            <person name="Spatafora J.W."/>
            <person name="Yadav J.S."/>
            <person name="Aerts A."/>
            <person name="Benoit I."/>
            <person name="Boyd A."/>
            <person name="Carlson A."/>
            <person name="Copeland A."/>
            <person name="Coutinho P.M."/>
            <person name="de Vries R.P."/>
            <person name="Ferreira P."/>
            <person name="Findley K."/>
            <person name="Foster B."/>
            <person name="Gaskell J."/>
            <person name="Glotzer D."/>
            <person name="Gorecki P."/>
            <person name="Heitman J."/>
            <person name="Hesse C."/>
            <person name="Hori C."/>
            <person name="Igarashi K."/>
            <person name="Jurgens J.A."/>
            <person name="Kallen N."/>
            <person name="Kersten P."/>
            <person name="Kohler A."/>
            <person name="Kuees U."/>
            <person name="Kumar T.K.A."/>
            <person name="Kuo A."/>
            <person name="LaButti K."/>
            <person name="Larrondo L.F."/>
            <person name="Lindquist E."/>
            <person name="Ling A."/>
            <person name="Lombard V."/>
            <person name="Lucas S."/>
            <person name="Lundell T."/>
            <person name="Martin R."/>
            <person name="McLaughlin D.J."/>
            <person name="Morgenstern I."/>
            <person name="Morin E."/>
            <person name="Murat C."/>
            <person name="Nagy L.G."/>
            <person name="Nolan M."/>
            <person name="Ohm R.A."/>
            <person name="Patyshakuliyeva A."/>
            <person name="Rokas A."/>
            <person name="Ruiz-Duenas F.J."/>
            <person name="Sabat G."/>
            <person name="Salamov A."/>
            <person name="Samejima M."/>
            <person name="Schmutz J."/>
            <person name="Slot J.C."/>
            <person name="St John F."/>
            <person name="Stenlid J."/>
            <person name="Sun H."/>
            <person name="Sun S."/>
            <person name="Syed K."/>
            <person name="Tsang A."/>
            <person name="Wiebenga A."/>
            <person name="Young D."/>
            <person name="Pisabarro A."/>
            <person name="Eastwood D.C."/>
            <person name="Martin F."/>
            <person name="Cullen D."/>
            <person name="Grigoriev I.V."/>
            <person name="Hibbett D.S."/>
        </authorList>
    </citation>
    <scope>NUCLEOTIDE SEQUENCE [LARGE SCALE GENOMIC DNA]</scope>
    <source>
        <strain evidence="2 3">DJM-731 SS1</strain>
    </source>
</reference>
<dbReference type="OrthoDB" id="433738at2759"/>
<proteinExistence type="predicted"/>
<dbReference type="STRING" id="1858805.M5GG36"/>
<feature type="compositionally biased region" description="Basic and acidic residues" evidence="1">
    <location>
        <begin position="393"/>
        <end position="409"/>
    </location>
</feature>
<dbReference type="GeneID" id="63686988"/>
<evidence type="ECO:0000313" key="2">
    <source>
        <dbReference type="EMBL" id="EJU04803.1"/>
    </source>
</evidence>
<gene>
    <name evidence="2" type="ORF">DACRYDRAFT_20418</name>
</gene>
<keyword evidence="3" id="KW-1185">Reference proteome</keyword>
<feature type="region of interest" description="Disordered" evidence="1">
    <location>
        <begin position="184"/>
        <end position="209"/>
    </location>
</feature>
<dbReference type="RefSeq" id="XP_040631697.1">
    <property type="nucleotide sequence ID" value="XM_040771926.1"/>
</dbReference>
<feature type="compositionally biased region" description="Low complexity" evidence="1">
    <location>
        <begin position="186"/>
        <end position="204"/>
    </location>
</feature>
<dbReference type="AlphaFoldDB" id="M5GG36"/>
<feature type="region of interest" description="Disordered" evidence="1">
    <location>
        <begin position="138"/>
        <end position="160"/>
    </location>
</feature>
<feature type="compositionally biased region" description="Polar residues" evidence="1">
    <location>
        <begin position="366"/>
        <end position="381"/>
    </location>
</feature>
<evidence type="ECO:0000256" key="1">
    <source>
        <dbReference type="SAM" id="MobiDB-lite"/>
    </source>
</evidence>
<feature type="compositionally biased region" description="Basic and acidic residues" evidence="1">
    <location>
        <begin position="138"/>
        <end position="158"/>
    </location>
</feature>
<sequence length="440" mass="48111">MLSPHTPIPSEPYGFSMLPVRYSLRSMRRRRSTDSFTSYASEESGLSGISGMSSLVLEPPEWQEEHEKVLGRALDSLPDYLTTPYVGNIPPPNLLQNLAKGILKDMKENKTGWPYTLAQTRAKLREIAEVKARELRELGRDPERADGANKRSLHRSDSMDFLPINGKDRVAAASRRMQRLDQILDPTLRPPNSSRSSRRTTAAAVNEEPPQTITITYQSLPRPLIRTRTNVAPLAPVTPSVIDIPPPSTPALRRMASSTAVFEPAGSEPATLRALKRAPSYGSSADVPEGSPDANNPTKKRKTAAKKTRSPSFLGGPLPGLAGLFPPESSSAVLMSPETIVTPHTPVRRTVATRTRSTPAGPPTISPQSTPGRVRTRSQTKADAHAATAAQEAFERESQKSAEHDKENTPSHSRRSRTAVRAKKDLPLDSPFEEIKRVVA</sequence>
<feature type="compositionally biased region" description="Low complexity" evidence="1">
    <location>
        <begin position="313"/>
        <end position="322"/>
    </location>
</feature>
<name>M5GG36_DACPD</name>
<dbReference type="EMBL" id="JH795857">
    <property type="protein sequence ID" value="EJU04803.1"/>
    <property type="molecule type" value="Genomic_DNA"/>
</dbReference>
<dbReference type="HOGENOM" id="CLU_622599_0_0_1"/>
<dbReference type="Proteomes" id="UP000030653">
    <property type="component" value="Unassembled WGS sequence"/>
</dbReference>
<protein>
    <submittedName>
        <fullName evidence="2">Uncharacterized protein</fullName>
    </submittedName>
</protein>
<feature type="region of interest" description="Disordered" evidence="1">
    <location>
        <begin position="337"/>
        <end position="440"/>
    </location>
</feature>
<accession>M5GG36</accession>
<organism evidence="2 3">
    <name type="scientific">Dacryopinax primogenitus (strain DJM 731)</name>
    <name type="common">Brown rot fungus</name>
    <dbReference type="NCBI Taxonomy" id="1858805"/>
    <lineage>
        <taxon>Eukaryota</taxon>
        <taxon>Fungi</taxon>
        <taxon>Dikarya</taxon>
        <taxon>Basidiomycota</taxon>
        <taxon>Agaricomycotina</taxon>
        <taxon>Dacrymycetes</taxon>
        <taxon>Dacrymycetales</taxon>
        <taxon>Dacrymycetaceae</taxon>
        <taxon>Dacryopinax</taxon>
    </lineage>
</organism>
<dbReference type="OMA" id="MDFLPIN"/>
<feature type="compositionally biased region" description="Basic residues" evidence="1">
    <location>
        <begin position="412"/>
        <end position="421"/>
    </location>
</feature>
<feature type="compositionally biased region" description="Basic residues" evidence="1">
    <location>
        <begin position="298"/>
        <end position="309"/>
    </location>
</feature>
<evidence type="ECO:0000313" key="3">
    <source>
        <dbReference type="Proteomes" id="UP000030653"/>
    </source>
</evidence>
<feature type="region of interest" description="Disordered" evidence="1">
    <location>
        <begin position="256"/>
        <end position="322"/>
    </location>
</feature>